<feature type="chain" id="PRO_5020188802" evidence="1">
    <location>
        <begin position="21"/>
        <end position="54"/>
    </location>
</feature>
<organism evidence="2 3">
    <name type="scientific">Primorskyibacter sedentarius</name>
    <dbReference type="NCBI Taxonomy" id="745311"/>
    <lineage>
        <taxon>Bacteria</taxon>
        <taxon>Pseudomonadati</taxon>
        <taxon>Pseudomonadota</taxon>
        <taxon>Alphaproteobacteria</taxon>
        <taxon>Rhodobacterales</taxon>
        <taxon>Roseobacteraceae</taxon>
        <taxon>Primorskyibacter</taxon>
    </lineage>
</organism>
<sequence>MTRLALLFSFILSVPVSALASRGPIEPEYPDTTGPTLPAPPLDGCLTLLDVACQ</sequence>
<keyword evidence="3" id="KW-1185">Reference proteome</keyword>
<dbReference type="EMBL" id="SLZU01000004">
    <property type="protein sequence ID" value="TCS65338.1"/>
    <property type="molecule type" value="Genomic_DNA"/>
</dbReference>
<name>A0A4R3JGQ8_9RHOB</name>
<comment type="caution">
    <text evidence="2">The sequence shown here is derived from an EMBL/GenBank/DDBJ whole genome shotgun (WGS) entry which is preliminary data.</text>
</comment>
<feature type="signal peptide" evidence="1">
    <location>
        <begin position="1"/>
        <end position="20"/>
    </location>
</feature>
<reference evidence="2 3" key="1">
    <citation type="submission" date="2019-03" db="EMBL/GenBank/DDBJ databases">
        <title>Genomic Encyclopedia of Type Strains, Phase IV (KMG-IV): sequencing the most valuable type-strain genomes for metagenomic binning, comparative biology and taxonomic classification.</title>
        <authorList>
            <person name="Goeker M."/>
        </authorList>
    </citation>
    <scope>NUCLEOTIDE SEQUENCE [LARGE SCALE GENOMIC DNA]</scope>
    <source>
        <strain evidence="2 3">DSM 104836</strain>
    </source>
</reference>
<evidence type="ECO:0000313" key="3">
    <source>
        <dbReference type="Proteomes" id="UP000295696"/>
    </source>
</evidence>
<evidence type="ECO:0000256" key="1">
    <source>
        <dbReference type="SAM" id="SignalP"/>
    </source>
</evidence>
<dbReference type="Proteomes" id="UP000295696">
    <property type="component" value="Unassembled WGS sequence"/>
</dbReference>
<proteinExistence type="predicted"/>
<dbReference type="AlphaFoldDB" id="A0A4R3JGQ8"/>
<protein>
    <submittedName>
        <fullName evidence="2">Uncharacterized protein</fullName>
    </submittedName>
</protein>
<evidence type="ECO:0000313" key="2">
    <source>
        <dbReference type="EMBL" id="TCS65338.1"/>
    </source>
</evidence>
<gene>
    <name evidence="2" type="ORF">EDD52_104124</name>
</gene>
<dbReference type="RefSeq" id="WP_165907489.1">
    <property type="nucleotide sequence ID" value="NZ_SLZU01000004.1"/>
</dbReference>
<keyword evidence="1" id="KW-0732">Signal</keyword>
<accession>A0A4R3JGQ8</accession>